<reference evidence="1 2" key="1">
    <citation type="journal article" date="2012" name="Appl. Environ. Microbiol.">
        <title>Genome Sequence of Thermotolerant Bacillus methanolicus: Features and Regulation Related to Methylotrophy and Production of L-Lysine and L-Glutamate from Methanol.</title>
        <authorList>
            <person name="Heggeset T.M."/>
            <person name="Krog A."/>
            <person name="Balzer S."/>
            <person name="Wentzel A."/>
            <person name="Ellingsen T.E."/>
            <person name="Brautaset T."/>
        </authorList>
    </citation>
    <scope>NUCLEOTIDE SEQUENCE [LARGE SCALE GENOMIC DNA]</scope>
    <source>
        <strain evidence="1 2">PB1</strain>
    </source>
</reference>
<accession>I3DXN1</accession>
<dbReference type="AlphaFoldDB" id="I3DXN1"/>
<dbReference type="STRING" id="997296.PB1_15629"/>
<name>I3DXN1_BACMT</name>
<organism evidence="1 2">
    <name type="scientific">Bacillus methanolicus PB1</name>
    <dbReference type="NCBI Taxonomy" id="997296"/>
    <lineage>
        <taxon>Bacteria</taxon>
        <taxon>Bacillati</taxon>
        <taxon>Bacillota</taxon>
        <taxon>Bacilli</taxon>
        <taxon>Bacillales</taxon>
        <taxon>Bacillaceae</taxon>
        <taxon>Bacillus</taxon>
    </lineage>
</organism>
<dbReference type="PATRIC" id="fig|997296.3.peg.3294"/>
<comment type="caution">
    <text evidence="1">The sequence shown here is derived from an EMBL/GenBank/DDBJ whole genome shotgun (WGS) entry which is preliminary data.</text>
</comment>
<sequence length="67" mass="8203">MDVGHEYDRFRTLVKPALESKLNEFRMLGYEKITEQELWDFLIKKKWKKIKKNPISIKLSRKSCLFR</sequence>
<dbReference type="InterPro" id="IPR025716">
    <property type="entry name" value="Post-transcriptional_regulator"/>
</dbReference>
<proteinExistence type="predicted"/>
<dbReference type="Pfam" id="PF13797">
    <property type="entry name" value="Post_transc_reg"/>
    <property type="match status" value="1"/>
</dbReference>
<evidence type="ECO:0000313" key="1">
    <source>
        <dbReference type="EMBL" id="EIJ79002.1"/>
    </source>
</evidence>
<dbReference type="EMBL" id="AFEU01000003">
    <property type="protein sequence ID" value="EIJ79002.1"/>
    <property type="molecule type" value="Genomic_DNA"/>
</dbReference>
<evidence type="ECO:0008006" key="3">
    <source>
        <dbReference type="Google" id="ProtNLM"/>
    </source>
</evidence>
<dbReference type="Proteomes" id="UP000010523">
    <property type="component" value="Unassembled WGS sequence"/>
</dbReference>
<gene>
    <name evidence="1" type="ORF">PB1_15629</name>
</gene>
<evidence type="ECO:0000313" key="2">
    <source>
        <dbReference type="Proteomes" id="UP000010523"/>
    </source>
</evidence>
<keyword evidence="2" id="KW-1185">Reference proteome</keyword>
<protein>
    <recommendedName>
        <fullName evidence="3">Post-transcriptional regulator</fullName>
    </recommendedName>
</protein>